<dbReference type="Proteomes" id="UP000054058">
    <property type="component" value="Unassembled WGS sequence"/>
</dbReference>
<dbReference type="PANTHER" id="PTHR36964:SF1">
    <property type="entry name" value="PROTEIN-METHIONINE-SULFOXIDE REDUCTASE HEME-BINDING SUBUNIT MSRQ"/>
    <property type="match status" value="1"/>
</dbReference>
<evidence type="ECO:0000256" key="6">
    <source>
        <dbReference type="ARBA" id="ARBA00023004"/>
    </source>
</evidence>
<evidence type="ECO:0000259" key="9">
    <source>
        <dbReference type="Pfam" id="PF01794"/>
    </source>
</evidence>
<feature type="transmembrane region" description="Helical" evidence="8">
    <location>
        <begin position="114"/>
        <end position="130"/>
    </location>
</feature>
<comment type="cofactor">
    <cofactor evidence="8">
        <name>heme b</name>
        <dbReference type="ChEBI" id="CHEBI:60344"/>
    </cofactor>
    <text evidence="8">Binds 1 heme b (iron(II)-protoporphyrin IX) group per subunit.</text>
</comment>
<dbReference type="EMBL" id="JAMB01000007">
    <property type="protein sequence ID" value="ETX10763.1"/>
    <property type="molecule type" value="Genomic_DNA"/>
</dbReference>
<evidence type="ECO:0000256" key="8">
    <source>
        <dbReference type="HAMAP-Rule" id="MF_01207"/>
    </source>
</evidence>
<organism evidence="10 11">
    <name type="scientific">Marinomonas ushuaiensis DSM 15871</name>
    <dbReference type="NCBI Taxonomy" id="1122207"/>
    <lineage>
        <taxon>Bacteria</taxon>
        <taxon>Pseudomonadati</taxon>
        <taxon>Pseudomonadota</taxon>
        <taxon>Gammaproteobacteria</taxon>
        <taxon>Oceanospirillales</taxon>
        <taxon>Oceanospirillaceae</taxon>
        <taxon>Marinomonas</taxon>
    </lineage>
</organism>
<proteinExistence type="inferred from homology"/>
<keyword evidence="8" id="KW-0288">FMN</keyword>
<comment type="cofactor">
    <cofactor evidence="8">
        <name>FMN</name>
        <dbReference type="ChEBI" id="CHEBI:58210"/>
    </cofactor>
    <text evidence="8">Binds 1 FMN per subunit.</text>
</comment>
<comment type="caution">
    <text evidence="10">The sequence shown here is derived from an EMBL/GenBank/DDBJ whole genome shotgun (WGS) entry which is preliminary data.</text>
</comment>
<comment type="similarity">
    <text evidence="8">Belongs to the MsrQ family.</text>
</comment>
<keyword evidence="11" id="KW-1185">Reference proteome</keyword>
<protein>
    <recommendedName>
        <fullName evidence="8">Protein-methionine-sulfoxide reductase heme-binding subunit MsrQ</fullName>
    </recommendedName>
    <alternativeName>
        <fullName evidence="8">Flavocytochrome MsrQ</fullName>
    </alternativeName>
</protein>
<feature type="transmembrane region" description="Helical" evidence="8">
    <location>
        <begin position="77"/>
        <end position="102"/>
    </location>
</feature>
<feature type="transmembrane region" description="Helical" evidence="8">
    <location>
        <begin position="12"/>
        <end position="34"/>
    </location>
</feature>
<keyword evidence="2 8" id="KW-0813">Transport</keyword>
<dbReference type="GO" id="GO:0009055">
    <property type="term" value="F:electron transfer activity"/>
    <property type="evidence" value="ECO:0007669"/>
    <property type="project" value="UniProtKB-UniRule"/>
</dbReference>
<evidence type="ECO:0000256" key="2">
    <source>
        <dbReference type="ARBA" id="ARBA00022448"/>
    </source>
</evidence>
<feature type="transmembrane region" description="Helical" evidence="8">
    <location>
        <begin position="150"/>
        <end position="166"/>
    </location>
</feature>
<feature type="transmembrane region" description="Helical" evidence="8">
    <location>
        <begin position="172"/>
        <end position="194"/>
    </location>
</feature>
<feature type="domain" description="Ferric oxidoreductase" evidence="9">
    <location>
        <begin position="46"/>
        <end position="158"/>
    </location>
</feature>
<keyword evidence="5 8" id="KW-1133">Transmembrane helix</keyword>
<dbReference type="GO" id="GO:0010181">
    <property type="term" value="F:FMN binding"/>
    <property type="evidence" value="ECO:0007669"/>
    <property type="project" value="UniProtKB-UniRule"/>
</dbReference>
<keyword evidence="8" id="KW-0479">Metal-binding</keyword>
<keyword evidence="8" id="KW-0249">Electron transport</keyword>
<dbReference type="GO" id="GO:0016679">
    <property type="term" value="F:oxidoreductase activity, acting on diphenols and related substances as donors"/>
    <property type="evidence" value="ECO:0007669"/>
    <property type="project" value="TreeGrafter"/>
</dbReference>
<reference evidence="10 11" key="1">
    <citation type="submission" date="2014-01" db="EMBL/GenBank/DDBJ databases">
        <title>Marinomonas ushuaiensis DSM 15871 Genome Sequencing.</title>
        <authorList>
            <person name="Lai Q."/>
            <person name="Shao Z.S."/>
        </authorList>
    </citation>
    <scope>NUCLEOTIDE SEQUENCE [LARGE SCALE GENOMIC DNA]</scope>
    <source>
        <strain evidence="10 11">DSM 15871</strain>
    </source>
</reference>
<dbReference type="PANTHER" id="PTHR36964">
    <property type="entry name" value="PROTEIN-METHIONINE-SULFOXIDE REDUCTASE HEME-BINDING SUBUNIT MSRQ"/>
    <property type="match status" value="1"/>
</dbReference>
<keyword evidence="8" id="KW-1003">Cell membrane</keyword>
<keyword evidence="7 8" id="KW-0472">Membrane</keyword>
<feature type="transmembrane region" description="Helical" evidence="8">
    <location>
        <begin position="46"/>
        <end position="65"/>
    </location>
</feature>
<dbReference type="STRING" id="1122207.MUS1_14350"/>
<keyword evidence="3 8" id="KW-0349">Heme</keyword>
<evidence type="ECO:0000313" key="11">
    <source>
        <dbReference type="Proteomes" id="UP000054058"/>
    </source>
</evidence>
<gene>
    <name evidence="8" type="primary">msrQ</name>
    <name evidence="10" type="ORF">MUS1_14350</name>
</gene>
<dbReference type="AlphaFoldDB" id="X7E6H3"/>
<keyword evidence="8" id="KW-0285">Flavoprotein</keyword>
<dbReference type="GO" id="GO:0030091">
    <property type="term" value="P:protein repair"/>
    <property type="evidence" value="ECO:0007669"/>
    <property type="project" value="UniProtKB-UniRule"/>
</dbReference>
<dbReference type="GO" id="GO:0020037">
    <property type="term" value="F:heme binding"/>
    <property type="evidence" value="ECO:0007669"/>
    <property type="project" value="UniProtKB-UniRule"/>
</dbReference>
<dbReference type="OrthoDB" id="9788328at2"/>
<comment type="subunit">
    <text evidence="8">Heterodimer of a catalytic subunit (MsrP) and a heme-binding subunit (MsrQ).</text>
</comment>
<dbReference type="GO" id="GO:0005886">
    <property type="term" value="C:plasma membrane"/>
    <property type="evidence" value="ECO:0007669"/>
    <property type="project" value="UniProtKB-SubCell"/>
</dbReference>
<dbReference type="RefSeq" id="WP_036161952.1">
    <property type="nucleotide sequence ID" value="NZ_JAMB01000007.1"/>
</dbReference>
<comment type="subcellular location">
    <subcellularLocation>
        <location evidence="8">Cell membrane</location>
        <topology evidence="8">Multi-pass membrane protein</topology>
    </subcellularLocation>
    <subcellularLocation>
        <location evidence="1">Membrane</location>
        <topology evidence="1">Multi-pass membrane protein</topology>
    </subcellularLocation>
</comment>
<dbReference type="PATRIC" id="fig|1122207.3.peg.2016"/>
<accession>X7E6H3</accession>
<comment type="function">
    <text evidence="8">Part of the MsrPQ system that repairs oxidized periplasmic proteins containing methionine sulfoxide residues (Met-O), using respiratory chain electrons. Thus protects these proteins from oxidative-stress damage caused by reactive species of oxygen and chlorine generated by the host defense mechanisms. MsrPQ is essential for the maintenance of envelope integrity under bleach stress, rescuing a wide series of structurally unrelated periplasmic proteins from methionine oxidation. MsrQ provides electrons for reduction to the reductase catalytic subunit MsrP, using the quinone pool of the respiratory chain.</text>
</comment>
<dbReference type="eggNOG" id="COG2717">
    <property type="taxonomic scope" value="Bacteria"/>
</dbReference>
<name>X7E6H3_9GAMM</name>
<sequence length="201" mass="23477">MSVFWDRKEKPYVMLLFLMPLFWMVGSLFLGRYFPDPGKALMNLSGIWASVFIIAVLSMTPIVKYMSLRVVSRYRRFVGLTAFFYAIFHLITYLVLFAGLNLSWIVSDLLDKPYIYAGVVALMVLSVLAATSTKSMMKRLGKRWKPTHKFIYLAVVCVVAHLWWQVKSDVTVALWVSVFIVPLLSFRFNQIYFYKKYFKKT</sequence>
<dbReference type="GO" id="GO:0046872">
    <property type="term" value="F:metal ion binding"/>
    <property type="evidence" value="ECO:0007669"/>
    <property type="project" value="UniProtKB-KW"/>
</dbReference>
<dbReference type="InterPro" id="IPR013130">
    <property type="entry name" value="Fe3_Rdtase_TM_dom"/>
</dbReference>
<evidence type="ECO:0000256" key="4">
    <source>
        <dbReference type="ARBA" id="ARBA00022692"/>
    </source>
</evidence>
<dbReference type="InterPro" id="IPR022837">
    <property type="entry name" value="MsrQ-like"/>
</dbReference>
<evidence type="ECO:0000256" key="3">
    <source>
        <dbReference type="ARBA" id="ARBA00022617"/>
    </source>
</evidence>
<evidence type="ECO:0000313" key="10">
    <source>
        <dbReference type="EMBL" id="ETX10763.1"/>
    </source>
</evidence>
<keyword evidence="4 8" id="KW-0812">Transmembrane</keyword>
<evidence type="ECO:0000256" key="7">
    <source>
        <dbReference type="ARBA" id="ARBA00023136"/>
    </source>
</evidence>
<keyword evidence="6 8" id="KW-0408">Iron</keyword>
<evidence type="ECO:0000256" key="5">
    <source>
        <dbReference type="ARBA" id="ARBA00022989"/>
    </source>
</evidence>
<dbReference type="HAMAP" id="MF_01207">
    <property type="entry name" value="MsrQ"/>
    <property type="match status" value="1"/>
</dbReference>
<dbReference type="Pfam" id="PF01794">
    <property type="entry name" value="Ferric_reduct"/>
    <property type="match status" value="1"/>
</dbReference>
<evidence type="ECO:0000256" key="1">
    <source>
        <dbReference type="ARBA" id="ARBA00004141"/>
    </source>
</evidence>